<dbReference type="InterPro" id="IPR050832">
    <property type="entry name" value="Bact_Acetyltransf"/>
</dbReference>
<dbReference type="CDD" id="cd04301">
    <property type="entry name" value="NAT_SF"/>
    <property type="match status" value="1"/>
</dbReference>
<accession>A0ABX6A7Q0</accession>
<gene>
    <name evidence="4" type="ORF">FOB48_09875</name>
</gene>
<dbReference type="Pfam" id="PF00583">
    <property type="entry name" value="Acetyltransf_1"/>
    <property type="match status" value="1"/>
</dbReference>
<evidence type="ECO:0000313" key="5">
    <source>
        <dbReference type="Proteomes" id="UP000323865"/>
    </source>
</evidence>
<dbReference type="PROSITE" id="PS51186">
    <property type="entry name" value="GNAT"/>
    <property type="match status" value="1"/>
</dbReference>
<name>A0ABX6A7Q0_9MICO</name>
<dbReference type="Proteomes" id="UP000323865">
    <property type="component" value="Chromosome"/>
</dbReference>
<evidence type="ECO:0000259" key="3">
    <source>
        <dbReference type="PROSITE" id="PS51186"/>
    </source>
</evidence>
<dbReference type="RefSeq" id="WP_150333705.1">
    <property type="nucleotide sequence ID" value="NZ_CP044108.1"/>
</dbReference>
<dbReference type="Gene3D" id="3.40.630.30">
    <property type="match status" value="1"/>
</dbReference>
<dbReference type="PANTHER" id="PTHR43877:SF2">
    <property type="entry name" value="AMINOALKYLPHOSPHONATE N-ACETYLTRANSFERASE-RELATED"/>
    <property type="match status" value="1"/>
</dbReference>
<keyword evidence="1" id="KW-0808">Transferase</keyword>
<feature type="domain" description="N-acetyltransferase" evidence="3">
    <location>
        <begin position="18"/>
        <end position="157"/>
    </location>
</feature>
<protein>
    <submittedName>
        <fullName evidence="4">GNAT family N-acetyltransferase</fullName>
    </submittedName>
</protein>
<reference evidence="4 5" key="1">
    <citation type="submission" date="2019-09" db="EMBL/GenBank/DDBJ databases">
        <title>FDA dAtabase for Regulatory Grade micrObial Sequences (FDA-ARGOS): Supporting development and validation of Infectious Disease Dx tests.</title>
        <authorList>
            <person name="Sciortino C."/>
            <person name="Tallon L."/>
            <person name="Sadzewicz L."/>
            <person name="Vavikolanu K."/>
            <person name="Mehta A."/>
            <person name="Aluvathingal J."/>
            <person name="Nadendla S."/>
            <person name="Nandy P."/>
            <person name="Geyer C."/>
            <person name="Yan Y."/>
            <person name="Sichtig H."/>
        </authorList>
    </citation>
    <scope>NUCLEOTIDE SEQUENCE [LARGE SCALE GENOMIC DNA]</scope>
    <source>
        <strain evidence="4 5">FDAARGOS_640</strain>
    </source>
</reference>
<evidence type="ECO:0000256" key="2">
    <source>
        <dbReference type="ARBA" id="ARBA00023315"/>
    </source>
</evidence>
<keyword evidence="5" id="KW-1185">Reference proteome</keyword>
<dbReference type="SUPFAM" id="SSF55729">
    <property type="entry name" value="Acyl-CoA N-acyltransferases (Nat)"/>
    <property type="match status" value="1"/>
</dbReference>
<evidence type="ECO:0000313" key="4">
    <source>
        <dbReference type="EMBL" id="QEU12581.1"/>
    </source>
</evidence>
<dbReference type="EMBL" id="CP044108">
    <property type="protein sequence ID" value="QEU12581.1"/>
    <property type="molecule type" value="Genomic_DNA"/>
</dbReference>
<proteinExistence type="predicted"/>
<dbReference type="InterPro" id="IPR000182">
    <property type="entry name" value="GNAT_dom"/>
</dbReference>
<evidence type="ECO:0000256" key="1">
    <source>
        <dbReference type="ARBA" id="ARBA00022679"/>
    </source>
</evidence>
<dbReference type="PANTHER" id="PTHR43877">
    <property type="entry name" value="AMINOALKYLPHOSPHONATE N-ACETYLTRANSFERASE-RELATED-RELATED"/>
    <property type="match status" value="1"/>
</dbReference>
<keyword evidence="2" id="KW-0012">Acyltransferase</keyword>
<dbReference type="InterPro" id="IPR016181">
    <property type="entry name" value="Acyl_CoA_acyltransferase"/>
</dbReference>
<organism evidence="4 5">
    <name type="scientific">Dermabacter vaginalis</name>
    <dbReference type="NCBI Taxonomy" id="1630135"/>
    <lineage>
        <taxon>Bacteria</taxon>
        <taxon>Bacillati</taxon>
        <taxon>Actinomycetota</taxon>
        <taxon>Actinomycetes</taxon>
        <taxon>Micrococcales</taxon>
        <taxon>Dermabacteraceae</taxon>
        <taxon>Dermabacter</taxon>
    </lineage>
</organism>
<sequence>MSEQVRIIRVSHNDPRVTALHAEKDAELEPRYRAYYAAHPEYQGRSDETLDPETILTVLLAVHGNTAVGTVMLRALTDRLEVKRLIVGKKYRGRGIATALMQHIERDAAARGATELYLHTGSLQQDAIALYEKTGWHRLPHLFAPYKDDGVSQCYVKHSCHTKAMNINAAPEEHTPEQKAALERLSVAQENLVKSREAYEKAVEGLEAIKAYNEAMKPLMAYYDNGWLADVTTTESIYERPEAAGEDEIWDMHGGQYELMRELLALSSGFFTRVPGEEEQEG</sequence>